<accession>A0A5B6X4F4</accession>
<evidence type="ECO:0000313" key="3">
    <source>
        <dbReference type="Proteomes" id="UP000325315"/>
    </source>
</evidence>
<reference evidence="3" key="1">
    <citation type="journal article" date="2019" name="Plant Biotechnol. J.">
        <title>Genome sequencing of the Australian wild diploid species Gossypium australe highlights disease resistance and delayed gland morphogenesis.</title>
        <authorList>
            <person name="Cai Y."/>
            <person name="Cai X."/>
            <person name="Wang Q."/>
            <person name="Wang P."/>
            <person name="Zhang Y."/>
            <person name="Cai C."/>
            <person name="Xu Y."/>
            <person name="Wang K."/>
            <person name="Zhou Z."/>
            <person name="Wang C."/>
            <person name="Geng S."/>
            <person name="Li B."/>
            <person name="Dong Q."/>
            <person name="Hou Y."/>
            <person name="Wang H."/>
            <person name="Ai P."/>
            <person name="Liu Z."/>
            <person name="Yi F."/>
            <person name="Sun M."/>
            <person name="An G."/>
            <person name="Cheng J."/>
            <person name="Zhang Y."/>
            <person name="Shi Q."/>
            <person name="Xie Y."/>
            <person name="Shi X."/>
            <person name="Chang Y."/>
            <person name="Huang F."/>
            <person name="Chen Y."/>
            <person name="Hong S."/>
            <person name="Mi L."/>
            <person name="Sun Q."/>
            <person name="Zhang L."/>
            <person name="Zhou B."/>
            <person name="Peng R."/>
            <person name="Zhang X."/>
            <person name="Liu F."/>
        </authorList>
    </citation>
    <scope>NUCLEOTIDE SEQUENCE [LARGE SCALE GENOMIC DNA]</scope>
    <source>
        <strain evidence="3">cv. PA1801</strain>
    </source>
</reference>
<gene>
    <name evidence="2" type="ORF">EPI10_031797</name>
</gene>
<dbReference type="OrthoDB" id="2272416at2759"/>
<dbReference type="AlphaFoldDB" id="A0A5B6X4F4"/>
<evidence type="ECO:0000313" key="2">
    <source>
        <dbReference type="EMBL" id="KAA3488012.1"/>
    </source>
</evidence>
<dbReference type="EMBL" id="SMMG02000001">
    <property type="protein sequence ID" value="KAA3488012.1"/>
    <property type="molecule type" value="Genomic_DNA"/>
</dbReference>
<feature type="compositionally biased region" description="Polar residues" evidence="1">
    <location>
        <begin position="1"/>
        <end position="27"/>
    </location>
</feature>
<feature type="region of interest" description="Disordered" evidence="1">
    <location>
        <begin position="1"/>
        <end position="39"/>
    </location>
</feature>
<evidence type="ECO:0000256" key="1">
    <source>
        <dbReference type="SAM" id="MobiDB-lite"/>
    </source>
</evidence>
<proteinExistence type="predicted"/>
<organism evidence="2 3">
    <name type="scientific">Gossypium australe</name>
    <dbReference type="NCBI Taxonomy" id="47621"/>
    <lineage>
        <taxon>Eukaryota</taxon>
        <taxon>Viridiplantae</taxon>
        <taxon>Streptophyta</taxon>
        <taxon>Embryophyta</taxon>
        <taxon>Tracheophyta</taxon>
        <taxon>Spermatophyta</taxon>
        <taxon>Magnoliopsida</taxon>
        <taxon>eudicotyledons</taxon>
        <taxon>Gunneridae</taxon>
        <taxon>Pentapetalae</taxon>
        <taxon>rosids</taxon>
        <taxon>malvids</taxon>
        <taxon>Malvales</taxon>
        <taxon>Malvaceae</taxon>
        <taxon>Malvoideae</taxon>
        <taxon>Gossypium</taxon>
    </lineage>
</organism>
<sequence>MDSNLDQTAVDNAASNASAPAQGTAPASSRPEILGQGEKAREAFLHMMSNWYTEYTRVNPNAQPPPPSPIPQPVPVAAQVVEVVRRQRPPIDKIQKQRAIEFQENKDDDLERAEFWLENTIRLSCRPEECLKCTVSLLRHSAYRWWNTLVSVVPRERRFIDHKKKEFLELKEGRMSVTDYEREFVRLSKYA</sequence>
<comment type="caution">
    <text evidence="2">The sequence shown here is derived from an EMBL/GenBank/DDBJ whole genome shotgun (WGS) entry which is preliminary data.</text>
</comment>
<protein>
    <submittedName>
        <fullName evidence="2">Chaperone surA</fullName>
    </submittedName>
</protein>
<keyword evidence="3" id="KW-1185">Reference proteome</keyword>
<dbReference type="Proteomes" id="UP000325315">
    <property type="component" value="Unassembled WGS sequence"/>
</dbReference>
<name>A0A5B6X4F4_9ROSI</name>